<keyword evidence="1" id="KW-0472">Membrane</keyword>
<proteinExistence type="predicted"/>
<reference evidence="4" key="2">
    <citation type="submission" date="2015-01" db="EMBL/GenBank/DDBJ databases">
        <title>Evolutionary Origins and Diversification of the Mycorrhizal Mutualists.</title>
        <authorList>
            <consortium name="DOE Joint Genome Institute"/>
            <consortium name="Mycorrhizal Genomics Consortium"/>
            <person name="Kohler A."/>
            <person name="Kuo A."/>
            <person name="Nagy L.G."/>
            <person name="Floudas D."/>
            <person name="Copeland A."/>
            <person name="Barry K.W."/>
            <person name="Cichocki N."/>
            <person name="Veneault-Fourrey C."/>
            <person name="LaButti K."/>
            <person name="Lindquist E.A."/>
            <person name="Lipzen A."/>
            <person name="Lundell T."/>
            <person name="Morin E."/>
            <person name="Murat C."/>
            <person name="Riley R."/>
            <person name="Ohm R."/>
            <person name="Sun H."/>
            <person name="Tunlid A."/>
            <person name="Henrissat B."/>
            <person name="Grigoriev I.V."/>
            <person name="Hibbett D.S."/>
            <person name="Martin F."/>
        </authorList>
    </citation>
    <scope>NUCLEOTIDE SEQUENCE [LARGE SCALE GENOMIC DNA]</scope>
    <source>
        <strain evidence="4">Zn</strain>
    </source>
</reference>
<keyword evidence="1" id="KW-0812">Transmembrane</keyword>
<evidence type="ECO:0000256" key="2">
    <source>
        <dbReference type="SAM" id="SignalP"/>
    </source>
</evidence>
<name>A0A0C3E396_OIDMZ</name>
<keyword evidence="2" id="KW-0732">Signal</keyword>
<evidence type="ECO:0000313" key="4">
    <source>
        <dbReference type="Proteomes" id="UP000054321"/>
    </source>
</evidence>
<feature type="chain" id="PRO_5002163908" evidence="2">
    <location>
        <begin position="21"/>
        <end position="136"/>
    </location>
</feature>
<dbReference type="EMBL" id="KN832870">
    <property type="protein sequence ID" value="KIN08823.1"/>
    <property type="molecule type" value="Genomic_DNA"/>
</dbReference>
<dbReference type="InParanoid" id="A0A0C3E396"/>
<dbReference type="Proteomes" id="UP000054321">
    <property type="component" value="Unassembled WGS sequence"/>
</dbReference>
<evidence type="ECO:0000256" key="1">
    <source>
        <dbReference type="SAM" id="Phobius"/>
    </source>
</evidence>
<protein>
    <submittedName>
        <fullName evidence="3">Uncharacterized protein</fullName>
    </submittedName>
</protein>
<keyword evidence="4" id="KW-1185">Reference proteome</keyword>
<feature type="signal peptide" evidence="2">
    <location>
        <begin position="1"/>
        <end position="20"/>
    </location>
</feature>
<evidence type="ECO:0000313" key="3">
    <source>
        <dbReference type="EMBL" id="KIN08823.1"/>
    </source>
</evidence>
<accession>A0A0C3E396</accession>
<feature type="transmembrane region" description="Helical" evidence="1">
    <location>
        <begin position="100"/>
        <end position="119"/>
    </location>
</feature>
<keyword evidence="1" id="KW-1133">Transmembrane helix</keyword>
<feature type="transmembrane region" description="Helical" evidence="1">
    <location>
        <begin position="72"/>
        <end position="94"/>
    </location>
</feature>
<feature type="transmembrane region" description="Helical" evidence="1">
    <location>
        <begin position="38"/>
        <end position="60"/>
    </location>
</feature>
<reference evidence="3 4" key="1">
    <citation type="submission" date="2014-04" db="EMBL/GenBank/DDBJ databases">
        <authorList>
            <consortium name="DOE Joint Genome Institute"/>
            <person name="Kuo A."/>
            <person name="Martino E."/>
            <person name="Perotto S."/>
            <person name="Kohler A."/>
            <person name="Nagy L.G."/>
            <person name="Floudas D."/>
            <person name="Copeland A."/>
            <person name="Barry K.W."/>
            <person name="Cichocki N."/>
            <person name="Veneault-Fourrey C."/>
            <person name="LaButti K."/>
            <person name="Lindquist E.A."/>
            <person name="Lipzen A."/>
            <person name="Lundell T."/>
            <person name="Morin E."/>
            <person name="Murat C."/>
            <person name="Sun H."/>
            <person name="Tunlid A."/>
            <person name="Henrissat B."/>
            <person name="Grigoriev I.V."/>
            <person name="Hibbett D.S."/>
            <person name="Martin F."/>
            <person name="Nordberg H.P."/>
            <person name="Cantor M.N."/>
            <person name="Hua S.X."/>
        </authorList>
    </citation>
    <scope>NUCLEOTIDE SEQUENCE [LARGE SCALE GENOMIC DNA]</scope>
    <source>
        <strain evidence="3 4">Zn</strain>
    </source>
</reference>
<organism evidence="3 4">
    <name type="scientific">Oidiodendron maius (strain Zn)</name>
    <dbReference type="NCBI Taxonomy" id="913774"/>
    <lineage>
        <taxon>Eukaryota</taxon>
        <taxon>Fungi</taxon>
        <taxon>Dikarya</taxon>
        <taxon>Ascomycota</taxon>
        <taxon>Pezizomycotina</taxon>
        <taxon>Leotiomycetes</taxon>
        <taxon>Leotiomycetes incertae sedis</taxon>
        <taxon>Myxotrichaceae</taxon>
        <taxon>Oidiodendron</taxon>
    </lineage>
</organism>
<dbReference type="OrthoDB" id="4733511at2759"/>
<dbReference type="HOGENOM" id="CLU_1876042_0_0_1"/>
<dbReference type="AlphaFoldDB" id="A0A0C3E396"/>
<sequence>MSLSFVALSVFFIAWSAILANSQPATSGELILTSDSYFLGDLSQSILSNLSIYLIIATAVHNRSEGLPYQSWLWFCLAGSFMSSVLGLGLYSAVPLASIVFLWVAEFAQVVIPLLLIIVTEASKTNDEDDIESHRD</sequence>
<gene>
    <name evidence="3" type="ORF">OIDMADRAFT_175532</name>
</gene>